<gene>
    <name evidence="1" type="ORF">KABACHOK_01350</name>
</gene>
<proteinExistence type="predicted"/>
<dbReference type="EMBL" id="ON529852">
    <property type="protein sequence ID" value="USN13971.1"/>
    <property type="molecule type" value="Genomic_DNA"/>
</dbReference>
<evidence type="ECO:0000313" key="2">
    <source>
        <dbReference type="Proteomes" id="UP001056685"/>
    </source>
</evidence>
<organism evidence="1 2">
    <name type="scientific">Brevundimonas phage vB_BpoS-Kabachok</name>
    <dbReference type="NCBI Taxonomy" id="2948600"/>
    <lineage>
        <taxon>Viruses</taxon>
        <taxon>Duplodnaviria</taxon>
        <taxon>Heunggongvirae</taxon>
        <taxon>Uroviricota</taxon>
        <taxon>Caudoviricetes</taxon>
        <taxon>Jeanschmidtviridae</taxon>
        <taxon>Marchewkavirus</taxon>
        <taxon>Marchewkavirus kabachok</taxon>
    </lineage>
</organism>
<accession>A0A9E7MQP7</accession>
<reference evidence="1" key="1">
    <citation type="submission" date="2022-05" db="EMBL/GenBank/DDBJ databases">
        <authorList>
            <person name="Friedrich I."/>
            <person name="Poehlein A."/>
            <person name="Schneider D."/>
            <person name="Hertel R."/>
            <person name="Daniel R."/>
        </authorList>
    </citation>
    <scope>NUCLEOTIDE SEQUENCE</scope>
</reference>
<sequence length="200" mass="21576">MDADIRCRLCGDRHEIKVPTDHGPVMKPCPACAGGDLVLYLEPKIEQDEGSDVTVRAFAADGSTSLGFVIRDTNALTIRTNHVGGTNVSITARDTHAAFVRTDREGWLTPDALLDLLQHDKAGHLTLLDQHQGWERSESTLLTQALQMAYRAYHEATLLDRALDVLSAIAQGGGEGAQQSAAGASAQAFLDQHKEALHGR</sequence>
<protein>
    <submittedName>
        <fullName evidence="1">Uncharacterized protein</fullName>
    </submittedName>
</protein>
<name>A0A9E7MQP7_9CAUD</name>
<keyword evidence="2" id="KW-1185">Reference proteome</keyword>
<dbReference type="Proteomes" id="UP001056685">
    <property type="component" value="Segment"/>
</dbReference>
<evidence type="ECO:0000313" key="1">
    <source>
        <dbReference type="EMBL" id="USN13971.1"/>
    </source>
</evidence>